<reference evidence="4" key="1">
    <citation type="journal article" date="2009" name="Genome Res.">
        <title>Comparative genomic analyses of the human fungal pathogens Coccidioides and their relatives.</title>
        <authorList>
            <person name="Sharpton T.J."/>
            <person name="Stajich J.E."/>
            <person name="Rounsley S.D."/>
            <person name="Gardner M.J."/>
            <person name="Wortman J.R."/>
            <person name="Jordar V.S."/>
            <person name="Maiti R."/>
            <person name="Kodira C.D."/>
            <person name="Neafsey D.E."/>
            <person name="Zeng Q."/>
            <person name="Hung C.-Y."/>
            <person name="McMahan C."/>
            <person name="Muszewska A."/>
            <person name="Grynberg M."/>
            <person name="Mandel M.A."/>
            <person name="Kellner E.M."/>
            <person name="Barker B.M."/>
            <person name="Galgiani J.N."/>
            <person name="Orbach M.J."/>
            <person name="Kirkland T.N."/>
            <person name="Cole G.T."/>
            <person name="Henn M.R."/>
            <person name="Birren B.W."/>
            <person name="Taylor J.W."/>
        </authorList>
    </citation>
    <scope>NUCLEOTIDE SEQUENCE [LARGE SCALE GENOMIC DNA]</scope>
    <source>
        <strain evidence="4">RS</strain>
    </source>
</reference>
<dbReference type="RefSeq" id="XP_001241335.2">
    <property type="nucleotide sequence ID" value="XM_001241334.2"/>
</dbReference>
<feature type="region of interest" description="Disordered" evidence="1">
    <location>
        <begin position="1167"/>
        <end position="1244"/>
    </location>
</feature>
<feature type="compositionally biased region" description="Polar residues" evidence="1">
    <location>
        <begin position="1223"/>
        <end position="1239"/>
    </location>
</feature>
<dbReference type="InParanoid" id="J3K5M0"/>
<name>J3K5M0_COCIM</name>
<dbReference type="InterPro" id="IPR052957">
    <property type="entry name" value="Auxin_embryo_med"/>
</dbReference>
<keyword evidence="4" id="KW-1185">Reference proteome</keyword>
<feature type="domain" description="Heterokaryon incompatibility" evidence="2">
    <location>
        <begin position="1603"/>
        <end position="1749"/>
    </location>
</feature>
<dbReference type="Gene3D" id="3.30.565.10">
    <property type="entry name" value="Histidine kinase-like ATPase, C-terminal domain"/>
    <property type="match status" value="1"/>
</dbReference>
<feature type="compositionally biased region" description="Low complexity" evidence="1">
    <location>
        <begin position="1211"/>
        <end position="1222"/>
    </location>
</feature>
<dbReference type="Pfam" id="PF06985">
    <property type="entry name" value="HET"/>
    <property type="match status" value="1"/>
</dbReference>
<evidence type="ECO:0000313" key="4">
    <source>
        <dbReference type="Proteomes" id="UP000001261"/>
    </source>
</evidence>
<dbReference type="InterPro" id="IPR036890">
    <property type="entry name" value="HATPase_C_sf"/>
</dbReference>
<dbReference type="VEuPathDB" id="FungiDB:CIMG_08498"/>
<dbReference type="OMA" id="ATEWHIR"/>
<evidence type="ECO:0000313" key="3">
    <source>
        <dbReference type="EMBL" id="EAS29752.3"/>
    </source>
</evidence>
<dbReference type="Pfam" id="PF26639">
    <property type="entry name" value="Het-6_barrel"/>
    <property type="match status" value="1"/>
</dbReference>
<dbReference type="EMBL" id="GG704913">
    <property type="protein sequence ID" value="EAS29752.3"/>
    <property type="molecule type" value="Genomic_DNA"/>
</dbReference>
<reference evidence="4" key="2">
    <citation type="journal article" date="2010" name="Genome Res.">
        <title>Population genomic sequencing of Coccidioides fungi reveals recent hybridization and transposon control.</title>
        <authorList>
            <person name="Neafsey D.E."/>
            <person name="Barker B.M."/>
            <person name="Sharpton T.J."/>
            <person name="Stajich J.E."/>
            <person name="Park D.J."/>
            <person name="Whiston E."/>
            <person name="Hung C.-Y."/>
            <person name="McMahan C."/>
            <person name="White J."/>
            <person name="Sykes S."/>
            <person name="Heiman D."/>
            <person name="Young S."/>
            <person name="Zeng Q."/>
            <person name="Abouelleil A."/>
            <person name="Aftuck L."/>
            <person name="Bessette D."/>
            <person name="Brown A."/>
            <person name="FitzGerald M."/>
            <person name="Lui A."/>
            <person name="Macdonald J.P."/>
            <person name="Priest M."/>
            <person name="Orbach M.J."/>
            <person name="Galgiani J.N."/>
            <person name="Kirkland T.N."/>
            <person name="Cole G.T."/>
            <person name="Birren B.W."/>
            <person name="Henn M.R."/>
            <person name="Taylor J.W."/>
            <person name="Rounsley S.D."/>
        </authorList>
    </citation>
    <scope>GENOME REANNOTATION</scope>
    <source>
        <strain evidence="4">RS</strain>
    </source>
</reference>
<evidence type="ECO:0000259" key="2">
    <source>
        <dbReference type="Pfam" id="PF06985"/>
    </source>
</evidence>
<dbReference type="KEGG" id="cim:CIMG_08498"/>
<accession>J3K5M0</accession>
<dbReference type="GeneID" id="4560271"/>
<dbReference type="PANTHER" id="PTHR32387">
    <property type="entry name" value="WU:FJ29H11"/>
    <property type="match status" value="1"/>
</dbReference>
<gene>
    <name evidence="3" type="ORF">CIMG_08498</name>
</gene>
<dbReference type="OrthoDB" id="2157530at2759"/>
<dbReference type="Proteomes" id="UP000001261">
    <property type="component" value="Unassembled WGS sequence"/>
</dbReference>
<organism evidence="3 4">
    <name type="scientific">Coccidioides immitis (strain RS)</name>
    <name type="common">Valley fever fungus</name>
    <dbReference type="NCBI Taxonomy" id="246410"/>
    <lineage>
        <taxon>Eukaryota</taxon>
        <taxon>Fungi</taxon>
        <taxon>Dikarya</taxon>
        <taxon>Ascomycota</taxon>
        <taxon>Pezizomycotina</taxon>
        <taxon>Eurotiomycetes</taxon>
        <taxon>Eurotiomycetidae</taxon>
        <taxon>Onygenales</taxon>
        <taxon>Onygenaceae</taxon>
        <taxon>Coccidioides</taxon>
    </lineage>
</organism>
<proteinExistence type="predicted"/>
<protein>
    <recommendedName>
        <fullName evidence="2">Heterokaryon incompatibility domain-containing protein</fullName>
    </recommendedName>
</protein>
<dbReference type="PANTHER" id="PTHR32387:SF0">
    <property type="entry name" value="PROTEIN NO VEIN"/>
    <property type="match status" value="1"/>
</dbReference>
<dbReference type="NCBIfam" id="NF047352">
    <property type="entry name" value="P_loop_sacsin"/>
    <property type="match status" value="1"/>
</dbReference>
<dbReference type="SUPFAM" id="SSF55874">
    <property type="entry name" value="ATPase domain of HSP90 chaperone/DNA topoisomerase II/histidine kinase"/>
    <property type="match status" value="1"/>
</dbReference>
<dbReference type="InterPro" id="IPR010730">
    <property type="entry name" value="HET"/>
</dbReference>
<sequence>MDLRNEIRYIERLQKISSEDAQQHIERIRHEKGLGLSNHLSRDLENALVILAKQLYKTNTRFLMELIQNADDNRYRRDVSPSLTLSYRKMHLRVDCNELGFAPEDVDSICRIGGSQKGISADRMDCIGEKGIGFKSVFKVASVVWISSGKYSFKFDNATRLGMIAPMWAQFPAEAPASGTSMLLRLLNKSVRDELLKEMRVCDPKILIFLNQIRELKVCIAQDNGTTFERTISRKDDKDVDKPGQYVTTLRYGDSSQQFVVIRYVPSGRSTDKAEILLAFPIKNNQEPVIQSQCVYTFLPIRDYGLKFLVQGRFSLIASREDINGSSAENQRLRSLIPKAFVQAVDYFQESDYFRYIWPRYLPIIPEENFFTSLTEETIFTLSQRKLLESESGELATPGTLFYVPPRFRDPNGDPLPLCSRTAFRYLSRKYFDEDSDLFQCLGVRHLSLRDLLVDVKSVVNQYQNHSREATEWHIRLSKALNREDMLRAYRHTLRSIPLIPLRDGRWISASESAGIIFFPSALADLSVPSGLDSVEIHPDAASNVDRRQLYSFLGAEEFNIEKIQRQVVSKLSTLASALSLAHRDLILLAAFLFKTSWISRYNTNIYVATNRGDLCVSSAVYLDSSSAFSATSLLKDCKDVPYLHSDYDRVCGEEERTQKRWRKWLHDSLDIWEFPRLVERGNLRLSSHFKFITENVPSPTWLLLLREKWPVYSTWIQKGLRPTEEVYRYLAAQKVACVSGRQHPLMETYLPDKVLTVDGNTSLPFLDLPDPEHESWSFLEHLGVSIKRDIKFFIHALNKLKAGIPSKEQVFGLYLNIQIELNIQDAHRQDKTRLVRSRFEGDRLVFIPSSDGEKPGTWLSPENCVWNGPGSLIRTPRLKNLYPDNIYKLFREILGVKDATLEHLLSEIENLSEKEAAPYVVRLFHDANKLCEERATETRLLSNCFDRKIFPVYGTNDLYHMSRISDQNWFIADRDHLRRAFSGRVPLLAFSVEEIKGLEHLMKLHPLKMRKLSSVTTEVLSSKGTELLHKQYTNLIRNKGGIIARLIPGKSLSSALLQMLSNIEVYQTDKVILHWILKPPFPGSGAEIISHPDQGGAYVKNCGDSIKIYLEERHIRLRSLPFELVEQLSAICSITDPTHQGFLQLILSHEDRDYLHRILDRRGAPRSEGDVHNFIGKPLEPNREPSTQFQQPPELRAAPIQSKRWESSSRSDGTSSSETSTNKPLNDINPTSESSGQPTRRKDANPILPIYMKQASSVPIPSCYKGGLDENSVRKLLRHESSSRNEVHDPYLVNDLYLVDEPLLVDRGLPDRALRRFMRNDQDPNPNRRVANVIFVTSPHNLCDENGQQLTSLPARIHFGEGGTSTVFVPLNPKDRLELCFLGELLVSRLLESHLRDAYNPKTDWTSPLRSRAGYAPFNDPEGCWTTFTLRDKTSAFTEFLTHRVVEHAGVLAYSHSTYHIEVQTTKGGINEPFQFNSAKLEMCRRFSNQQTSPGADVFILVRIFNVETIPKISFFIDPWTLYARGQLELSIQNDEYRAKFETIPSQIRFSISESHGDCLYRYQPLCPSKSEIRLLRLLDGDPGAPLRGEIFHVPLNDCGPFTALSYTWVTSLKPYTLHTSDGKVPLTASLYFALHRIRKSKAPVILWADAICINQDNSKEKEHQITMMQRIFMSATGVFAWLGEKSDDSDIAMEMLTQLALKLSHSDESGPQSSLQSSIHTVSKTALVAISDFLGRPWFRRAWIVQEVVFARNLTVACGDREMPWDDLYRSVQHCIEEAEKSVLELNIPALRNTSAIPNLGNARMAYRTTGKIQVSHDFLTLFELFQHTEASLRRDKLFALRGLASDAEDPIFDPDYSATFERVALRYATVFIKRGRTADLLYRAGRGSKPGELPSWVPDWTSRPFPKTITSWKAVRKPFSASGSSVCCSFVSPQDDRVLLIRGYIVDTIDGVSLYNSEEEDTLRYLKSVFDLFRKRASNSPGDDIGKMIWKTPIGDATPQHKDGSTDNTFESSYEQLTKYLELRFGSSDWRTSKDTALEDIKRMKEKLWPYVVTAFTFSEKFQPAIAGVTKRGYSGLFPGTASTGDRVAIFNGCAVPFLIREKQGKKGIYQLLGESYIHGMMYGEALSFDGIRREDIGLR</sequence>
<evidence type="ECO:0000256" key="1">
    <source>
        <dbReference type="SAM" id="MobiDB-lite"/>
    </source>
</evidence>